<sequence>MSASTEGQSNALNTAPPTYDIVTSPQTKYQVTILDEHSRSGIFSKMGSYTDTDTGSGTGSGRIASASHLYSRDGSDPHKPDQYIQLTKVSDVRPVEVKVVEETQPPNEDQPTDSDRRSHRIIRGSKNRIDVVIPFNLHPASDIMNADGEGEGDRSRGSSIFDSFTLTGFTSSIKDVQELDEWKDLTLSQIIIWPIVKWSLWYWGI</sequence>
<feature type="region of interest" description="Disordered" evidence="1">
    <location>
        <begin position="1"/>
        <end position="21"/>
    </location>
</feature>
<dbReference type="RefSeq" id="XP_066083251.1">
    <property type="nucleotide sequence ID" value="XM_066227154.1"/>
</dbReference>
<keyword evidence="3" id="KW-1185">Reference proteome</keyword>
<feature type="region of interest" description="Disordered" evidence="1">
    <location>
        <begin position="43"/>
        <end position="81"/>
    </location>
</feature>
<dbReference type="EMBL" id="CP144089">
    <property type="protein sequence ID" value="WWD05284.1"/>
    <property type="molecule type" value="Genomic_DNA"/>
</dbReference>
<feature type="compositionally biased region" description="Basic and acidic residues" evidence="1">
    <location>
        <begin position="70"/>
        <end position="81"/>
    </location>
</feature>
<dbReference type="Proteomes" id="UP001358614">
    <property type="component" value="Chromosome 1"/>
</dbReference>
<evidence type="ECO:0000256" key="1">
    <source>
        <dbReference type="SAM" id="MobiDB-lite"/>
    </source>
</evidence>
<accession>A0AAX4KGS8</accession>
<evidence type="ECO:0000313" key="3">
    <source>
        <dbReference type="Proteomes" id="UP001358614"/>
    </source>
</evidence>
<reference evidence="2 3" key="1">
    <citation type="submission" date="2024-01" db="EMBL/GenBank/DDBJ databases">
        <title>Comparative genomics of Cryptococcus and Kwoniella reveals pathogenesis evolution and contrasting modes of karyotype evolution via chromosome fusion or intercentromeric recombination.</title>
        <authorList>
            <person name="Coelho M.A."/>
            <person name="David-Palma M."/>
            <person name="Shea T."/>
            <person name="Bowers K."/>
            <person name="McGinley-Smith S."/>
            <person name="Mohammad A.W."/>
            <person name="Gnirke A."/>
            <person name="Yurkov A.M."/>
            <person name="Nowrousian M."/>
            <person name="Sun S."/>
            <person name="Cuomo C.A."/>
            <person name="Heitman J."/>
        </authorList>
    </citation>
    <scope>NUCLEOTIDE SEQUENCE [LARGE SCALE GENOMIC DNA]</scope>
    <source>
        <strain evidence="2 3">PYCC6329</strain>
    </source>
</reference>
<evidence type="ECO:0000313" key="2">
    <source>
        <dbReference type="EMBL" id="WWD05284.1"/>
    </source>
</evidence>
<organism evidence="2 3">
    <name type="scientific">Kwoniella europaea PYCC6329</name>
    <dbReference type="NCBI Taxonomy" id="1423913"/>
    <lineage>
        <taxon>Eukaryota</taxon>
        <taxon>Fungi</taxon>
        <taxon>Dikarya</taxon>
        <taxon>Basidiomycota</taxon>
        <taxon>Agaricomycotina</taxon>
        <taxon>Tremellomycetes</taxon>
        <taxon>Tremellales</taxon>
        <taxon>Cryptococcaceae</taxon>
        <taxon>Kwoniella</taxon>
    </lineage>
</organism>
<dbReference type="KEGG" id="ker:91102161"/>
<proteinExistence type="predicted"/>
<gene>
    <name evidence="2" type="ORF">V865_003357</name>
</gene>
<dbReference type="AlphaFoldDB" id="A0AAX4KGS8"/>
<protein>
    <submittedName>
        <fullName evidence="2">Uncharacterized protein</fullName>
    </submittedName>
</protein>
<feature type="region of interest" description="Disordered" evidence="1">
    <location>
        <begin position="99"/>
        <end position="121"/>
    </location>
</feature>
<dbReference type="GeneID" id="91102161"/>
<name>A0AAX4KGS8_9TREE</name>